<dbReference type="Pfam" id="PF01882">
    <property type="entry name" value="DUF58"/>
    <property type="match status" value="1"/>
</dbReference>
<organism evidence="2 3">
    <name type="scientific">Niveispirillum cyanobacteriorum</name>
    <dbReference type="NCBI Taxonomy" id="1612173"/>
    <lineage>
        <taxon>Bacteria</taxon>
        <taxon>Pseudomonadati</taxon>
        <taxon>Pseudomonadota</taxon>
        <taxon>Alphaproteobacteria</taxon>
        <taxon>Rhodospirillales</taxon>
        <taxon>Azospirillaceae</taxon>
        <taxon>Niveispirillum</taxon>
    </lineage>
</organism>
<dbReference type="AlphaFoldDB" id="A0A2K9NBW0"/>
<dbReference type="RefSeq" id="WP_102112300.1">
    <property type="nucleotide sequence ID" value="NZ_BMGN01000002.1"/>
</dbReference>
<dbReference type="Proteomes" id="UP000234752">
    <property type="component" value="Chromosome eg_1"/>
</dbReference>
<evidence type="ECO:0000313" key="2">
    <source>
        <dbReference type="EMBL" id="AUN30621.1"/>
    </source>
</evidence>
<accession>A0A2K9NBW0</accession>
<proteinExistence type="predicted"/>
<gene>
    <name evidence="2" type="ORF">C0V82_10515</name>
</gene>
<keyword evidence="3" id="KW-1185">Reference proteome</keyword>
<protein>
    <submittedName>
        <fullName evidence="2">DUF58 domain-containing protein</fullName>
    </submittedName>
</protein>
<dbReference type="EMBL" id="CP025611">
    <property type="protein sequence ID" value="AUN30621.1"/>
    <property type="molecule type" value="Genomic_DNA"/>
</dbReference>
<feature type="domain" description="DUF58" evidence="1">
    <location>
        <begin position="56"/>
        <end position="260"/>
    </location>
</feature>
<evidence type="ECO:0000313" key="3">
    <source>
        <dbReference type="Proteomes" id="UP000234752"/>
    </source>
</evidence>
<sequence>MDTRHPPVSIRAQHRAEDLARRLPALLVAAERIAATVAQGAHGRRRVGTGETFWQFRRYQQGDAHNRIDWRQTGKSAHVFVRENEWEAAQTVWIWRDDSPSMNWRSGRDLSTKRDRADLLALALSALLLRGGERVQLAGSDVPPSAARSILPRLADWLTGQIYFNQGAGLPPTAVQLPRHAQAVLIGDLLSPLEEIEGAVARLAARGVRGHLVQVLDPGEETLPYEGRVRFKGLEGEGSLLVPRVDGVREAYLDRLAAQRDGLAAIARTAGWTLTLHRTDKPPQTALLSLWAALSGEG</sequence>
<dbReference type="OrthoDB" id="9794556at2"/>
<dbReference type="InterPro" id="IPR002881">
    <property type="entry name" value="DUF58"/>
</dbReference>
<dbReference type="PANTHER" id="PTHR33608:SF6">
    <property type="entry name" value="BLL2464 PROTEIN"/>
    <property type="match status" value="1"/>
</dbReference>
<evidence type="ECO:0000259" key="1">
    <source>
        <dbReference type="Pfam" id="PF01882"/>
    </source>
</evidence>
<name>A0A2K9NBW0_9PROT</name>
<dbReference type="KEGG" id="ncb:C0V82_10515"/>
<reference evidence="2 3" key="1">
    <citation type="submission" date="2017-12" db="EMBL/GenBank/DDBJ databases">
        <title>Genomes of bacteria within cyanobacterial aggregates.</title>
        <authorList>
            <person name="Cai H."/>
        </authorList>
    </citation>
    <scope>NUCLEOTIDE SEQUENCE [LARGE SCALE GENOMIC DNA]</scope>
    <source>
        <strain evidence="2 3">TH16</strain>
    </source>
</reference>
<dbReference type="PANTHER" id="PTHR33608">
    <property type="entry name" value="BLL2464 PROTEIN"/>
    <property type="match status" value="1"/>
</dbReference>